<feature type="chain" id="PRO_5012566706" description="Ecp2 effector protein domain-containing protein" evidence="1">
    <location>
        <begin position="21"/>
        <end position="170"/>
    </location>
</feature>
<protein>
    <recommendedName>
        <fullName evidence="4">Ecp2 effector protein domain-containing protein</fullName>
    </recommendedName>
</protein>
<dbReference type="AlphaFoldDB" id="A0A1L7X4W3"/>
<feature type="signal peptide" evidence="1">
    <location>
        <begin position="1"/>
        <end position="20"/>
    </location>
</feature>
<organism evidence="2 3">
    <name type="scientific">Phialocephala subalpina</name>
    <dbReference type="NCBI Taxonomy" id="576137"/>
    <lineage>
        <taxon>Eukaryota</taxon>
        <taxon>Fungi</taxon>
        <taxon>Dikarya</taxon>
        <taxon>Ascomycota</taxon>
        <taxon>Pezizomycotina</taxon>
        <taxon>Leotiomycetes</taxon>
        <taxon>Helotiales</taxon>
        <taxon>Mollisiaceae</taxon>
        <taxon>Phialocephala</taxon>
        <taxon>Phialocephala fortinii species complex</taxon>
    </lineage>
</organism>
<accession>A0A1L7X4W3</accession>
<evidence type="ECO:0008006" key="4">
    <source>
        <dbReference type="Google" id="ProtNLM"/>
    </source>
</evidence>
<proteinExistence type="predicted"/>
<gene>
    <name evidence="2" type="ORF">PAC_09956</name>
</gene>
<dbReference type="EMBL" id="FJOG01000015">
    <property type="protein sequence ID" value="CZR60061.1"/>
    <property type="molecule type" value="Genomic_DNA"/>
</dbReference>
<evidence type="ECO:0000256" key="1">
    <source>
        <dbReference type="SAM" id="SignalP"/>
    </source>
</evidence>
<evidence type="ECO:0000313" key="2">
    <source>
        <dbReference type="EMBL" id="CZR60061.1"/>
    </source>
</evidence>
<keyword evidence="3" id="KW-1185">Reference proteome</keyword>
<name>A0A1L7X4W3_9HELO</name>
<sequence>MYFKTLLTASFLAINTTTNAAALLSKALTVRRPQKRLADAVQCVDPSNGVTTLPISTFARATEAFYNAFTNITIPEGFNTSAQINGFLNENGALCPLVRSIGNTRSFPGSGGPVIGFQEGYTIAPRDCLDATKVFLAETGTTCQVGDATIGGFVFNNNLGVVLTAYAALD</sequence>
<keyword evidence="1" id="KW-0732">Signal</keyword>
<reference evidence="2 3" key="1">
    <citation type="submission" date="2016-03" db="EMBL/GenBank/DDBJ databases">
        <authorList>
            <person name="Ploux O."/>
        </authorList>
    </citation>
    <scope>NUCLEOTIDE SEQUENCE [LARGE SCALE GENOMIC DNA]</scope>
    <source>
        <strain evidence="2 3">UAMH 11012</strain>
    </source>
</reference>
<evidence type="ECO:0000313" key="3">
    <source>
        <dbReference type="Proteomes" id="UP000184330"/>
    </source>
</evidence>
<dbReference type="Proteomes" id="UP000184330">
    <property type="component" value="Unassembled WGS sequence"/>
</dbReference>